<evidence type="ECO:0000313" key="3">
    <source>
        <dbReference type="Proteomes" id="UP001497457"/>
    </source>
</evidence>
<sequence length="297" mass="32513">MALPSATRRFLYLLIADGKDGHTLHNIDTRPLFAPGVALPQGVAHPPAAARGALRLRVRPPVPAPRPRRVEDRRRRQAPPHRHLQDAHGDRAHRARGNGGLRGSASLWSLLPSPPFSNHSFPPSTIASFADAGAGEIIRVSTSGKRTYAFDAARVAWRKEGDWAMPFSGRAQYVADYGLWFGFSGEGNSSDICAADLAAGARPEARHVWADVDGLTGHGGGGWLDHWHLSYMGRGRFCVTKFFTGSDSNRRAFKMAVVTAVEATRAPGAAGEMRMVRRASRCYCYHFPTHTSFCWAY</sequence>
<dbReference type="EMBL" id="OZ075118">
    <property type="protein sequence ID" value="CAL5086752.1"/>
    <property type="molecule type" value="Genomic_DNA"/>
</dbReference>
<reference evidence="2" key="1">
    <citation type="submission" date="2024-10" db="EMBL/GenBank/DDBJ databases">
        <authorList>
            <person name="Ryan C."/>
        </authorList>
    </citation>
    <scope>NUCLEOTIDE SEQUENCE [LARGE SCALE GENOMIC DNA]</scope>
</reference>
<dbReference type="InterPro" id="IPR012871">
    <property type="entry name" value="DUF1668_ORYSA"/>
</dbReference>
<proteinExistence type="predicted"/>
<protein>
    <submittedName>
        <fullName evidence="2">Uncharacterized protein</fullName>
    </submittedName>
</protein>
<evidence type="ECO:0000313" key="2">
    <source>
        <dbReference type="EMBL" id="CAL5086752.1"/>
    </source>
</evidence>
<accession>A0ABC9G3Q6</accession>
<gene>
    <name evidence="2" type="ORF">URODEC1_LOCUS111780</name>
</gene>
<dbReference type="Proteomes" id="UP001497457">
    <property type="component" value="Chromosome 8b"/>
</dbReference>
<feature type="region of interest" description="Disordered" evidence="1">
    <location>
        <begin position="51"/>
        <end position="98"/>
    </location>
</feature>
<dbReference type="PANTHER" id="PTHR33085:SF83">
    <property type="entry name" value="DUF1618 DOMAIN-CONTAINING PROTEIN"/>
    <property type="match status" value="1"/>
</dbReference>
<feature type="compositionally biased region" description="Basic and acidic residues" evidence="1">
    <location>
        <begin position="83"/>
        <end position="92"/>
    </location>
</feature>
<organism evidence="2 3">
    <name type="scientific">Urochloa decumbens</name>
    <dbReference type="NCBI Taxonomy" id="240449"/>
    <lineage>
        <taxon>Eukaryota</taxon>
        <taxon>Viridiplantae</taxon>
        <taxon>Streptophyta</taxon>
        <taxon>Embryophyta</taxon>
        <taxon>Tracheophyta</taxon>
        <taxon>Spermatophyta</taxon>
        <taxon>Magnoliopsida</taxon>
        <taxon>Liliopsida</taxon>
        <taxon>Poales</taxon>
        <taxon>Poaceae</taxon>
        <taxon>PACMAD clade</taxon>
        <taxon>Panicoideae</taxon>
        <taxon>Panicodae</taxon>
        <taxon>Paniceae</taxon>
        <taxon>Melinidinae</taxon>
        <taxon>Urochloa</taxon>
    </lineage>
</organism>
<dbReference type="AlphaFoldDB" id="A0ABC9G3Q6"/>
<dbReference type="PANTHER" id="PTHR33085">
    <property type="entry name" value="OS12G0113100 PROTEIN-RELATED"/>
    <property type="match status" value="1"/>
</dbReference>
<dbReference type="Pfam" id="PF07893">
    <property type="entry name" value="DUF1668"/>
    <property type="match status" value="1"/>
</dbReference>
<keyword evidence="3" id="KW-1185">Reference proteome</keyword>
<name>A0ABC9G3Q6_9POAL</name>
<evidence type="ECO:0000256" key="1">
    <source>
        <dbReference type="SAM" id="MobiDB-lite"/>
    </source>
</evidence>